<dbReference type="EMBL" id="HACA01014524">
    <property type="protein sequence ID" value="CDW31885.1"/>
    <property type="molecule type" value="Transcribed_RNA"/>
</dbReference>
<accession>A0A0K2U1E5</accession>
<reference evidence="1" key="1">
    <citation type="submission" date="2014-05" db="EMBL/GenBank/DDBJ databases">
        <authorList>
            <person name="Chronopoulou M."/>
        </authorList>
    </citation>
    <scope>NUCLEOTIDE SEQUENCE</scope>
    <source>
        <tissue evidence="1">Whole organism</tissue>
    </source>
</reference>
<evidence type="ECO:0000313" key="1">
    <source>
        <dbReference type="EMBL" id="CDW31885.1"/>
    </source>
</evidence>
<proteinExistence type="predicted"/>
<protein>
    <submittedName>
        <fullName evidence="1">Uncharacterized protein</fullName>
    </submittedName>
</protein>
<organism evidence="1">
    <name type="scientific">Lepeophtheirus salmonis</name>
    <name type="common">Salmon louse</name>
    <name type="synonym">Caligus salmonis</name>
    <dbReference type="NCBI Taxonomy" id="72036"/>
    <lineage>
        <taxon>Eukaryota</taxon>
        <taxon>Metazoa</taxon>
        <taxon>Ecdysozoa</taxon>
        <taxon>Arthropoda</taxon>
        <taxon>Crustacea</taxon>
        <taxon>Multicrustacea</taxon>
        <taxon>Hexanauplia</taxon>
        <taxon>Copepoda</taxon>
        <taxon>Siphonostomatoida</taxon>
        <taxon>Caligidae</taxon>
        <taxon>Lepeophtheirus</taxon>
    </lineage>
</organism>
<name>A0A0K2U1E5_LEPSM</name>
<sequence>MVYTCSAPGCSFSASKDSEVSIHYFHNQGLNHVSKVAKGHSERHMLLDSIS</sequence>
<dbReference type="AlphaFoldDB" id="A0A0K2U1E5"/>